<reference evidence="2" key="1">
    <citation type="submission" date="2015-12" db="EMBL/GenBank/DDBJ databases">
        <title>Update maize B73 reference genome by single molecule sequencing technologies.</title>
        <authorList>
            <consortium name="Maize Genome Sequencing Project"/>
            <person name="Ware D."/>
        </authorList>
    </citation>
    <scope>NUCLEOTIDE SEQUENCE [LARGE SCALE GENOMIC DNA]</scope>
    <source>
        <tissue evidence="2">Seedling</tissue>
    </source>
</reference>
<organism evidence="2">
    <name type="scientific">Zea mays</name>
    <name type="common">Maize</name>
    <dbReference type="NCBI Taxonomy" id="4577"/>
    <lineage>
        <taxon>Eukaryota</taxon>
        <taxon>Viridiplantae</taxon>
        <taxon>Streptophyta</taxon>
        <taxon>Embryophyta</taxon>
        <taxon>Tracheophyta</taxon>
        <taxon>Spermatophyta</taxon>
        <taxon>Magnoliopsida</taxon>
        <taxon>Liliopsida</taxon>
        <taxon>Poales</taxon>
        <taxon>Poaceae</taxon>
        <taxon>PACMAD clade</taxon>
        <taxon>Panicoideae</taxon>
        <taxon>Andropogonodae</taxon>
        <taxon>Andropogoneae</taxon>
        <taxon>Tripsacinae</taxon>
        <taxon>Zea</taxon>
    </lineage>
</organism>
<evidence type="ECO:0000313" key="2">
    <source>
        <dbReference type="EMBL" id="ONM56333.1"/>
    </source>
</evidence>
<sequence length="105" mass="11453">MARWSQLVGRRASKHDSHVYCSALGTWFFSVAGALVAIPVGIKKKSLAPLVFFGTTGTMLDIIMGITQCEREHAEREMKILEAQKFSVDASAQNESSDSFGSADK</sequence>
<keyword evidence="1" id="KW-0812">Transmembrane</keyword>
<keyword evidence="1" id="KW-1133">Transmembrane helix</keyword>
<dbReference type="PANTHER" id="PTHR35691:SF1">
    <property type="entry name" value="EXPRESSED PROTEIN"/>
    <property type="match status" value="1"/>
</dbReference>
<dbReference type="ExpressionAtlas" id="A0A1D6I8G2">
    <property type="expression patterns" value="baseline and differential"/>
</dbReference>
<name>A0A1D6I8G2_MAIZE</name>
<proteinExistence type="predicted"/>
<dbReference type="PANTHER" id="PTHR35691">
    <property type="entry name" value="EXPRESSED PROTEIN"/>
    <property type="match status" value="1"/>
</dbReference>
<keyword evidence="1" id="KW-0472">Membrane</keyword>
<dbReference type="OMA" id="GQENVKH"/>
<evidence type="ECO:0008006" key="3">
    <source>
        <dbReference type="Google" id="ProtNLM"/>
    </source>
</evidence>
<evidence type="ECO:0000256" key="1">
    <source>
        <dbReference type="SAM" id="Phobius"/>
    </source>
</evidence>
<gene>
    <name evidence="2" type="ORF">ZEAMMB73_Zm00001d021128</name>
</gene>
<feature type="transmembrane region" description="Helical" evidence="1">
    <location>
        <begin position="20"/>
        <end position="42"/>
    </location>
</feature>
<dbReference type="IntAct" id="A0A1D6I8G2">
    <property type="interactions" value="17"/>
</dbReference>
<accession>A0A1D6I8G2</accession>
<protein>
    <recommendedName>
        <fullName evidence="3">Transmembrane protein</fullName>
    </recommendedName>
</protein>
<dbReference type="EMBL" id="CM007650">
    <property type="protein sequence ID" value="ONM56333.1"/>
    <property type="molecule type" value="Genomic_DNA"/>
</dbReference>
<feature type="transmembrane region" description="Helical" evidence="1">
    <location>
        <begin position="48"/>
        <end position="69"/>
    </location>
</feature>
<dbReference type="InParanoid" id="A0A1D6I8G2"/>
<dbReference type="AlphaFoldDB" id="A0A1D6I8G2"/>